<dbReference type="InterPro" id="IPR013121">
    <property type="entry name" value="Fe_red_NAD-bd_6"/>
</dbReference>
<dbReference type="SUPFAM" id="SSF63380">
    <property type="entry name" value="Riboflavin synthase domain-like"/>
    <property type="match status" value="1"/>
</dbReference>
<evidence type="ECO:0000256" key="8">
    <source>
        <dbReference type="ARBA" id="ARBA00023004"/>
    </source>
</evidence>
<dbReference type="InterPro" id="IPR017938">
    <property type="entry name" value="Riboflavin_synthase-like_b-brl"/>
</dbReference>
<dbReference type="AlphaFoldDB" id="A0A452J5E6"/>
<dbReference type="SFLD" id="SFLDG01168">
    <property type="entry name" value="Ferric_reductase_subgroup_(FRE"/>
    <property type="match status" value="1"/>
</dbReference>
<keyword evidence="10" id="KW-0325">Glycoprotein</keyword>
<dbReference type="FunFam" id="2.40.30.10:FF:000030">
    <property type="entry name" value="cytochrome b-245 heavy chain"/>
    <property type="match status" value="1"/>
</dbReference>
<evidence type="ECO:0000256" key="11">
    <source>
        <dbReference type="ARBA" id="ARBA00049908"/>
    </source>
</evidence>
<keyword evidence="4 12" id="KW-0812">Transmembrane</keyword>
<dbReference type="GO" id="GO:0043020">
    <property type="term" value="C:NADPH oxidase complex"/>
    <property type="evidence" value="ECO:0007669"/>
    <property type="project" value="TreeGrafter"/>
</dbReference>
<dbReference type="PANTHER" id="PTHR11972">
    <property type="entry name" value="NADPH OXIDASE"/>
    <property type="match status" value="1"/>
</dbReference>
<feature type="domain" description="FAD-binding FR-type" evidence="13">
    <location>
        <begin position="215"/>
        <end position="315"/>
    </location>
</feature>
<keyword evidence="6 12" id="KW-1133">Transmembrane helix</keyword>
<evidence type="ECO:0000256" key="5">
    <source>
        <dbReference type="ARBA" id="ARBA00022723"/>
    </source>
</evidence>
<feature type="transmembrane region" description="Helical" evidence="12">
    <location>
        <begin position="12"/>
        <end position="32"/>
    </location>
</feature>
<dbReference type="InterPro" id="IPR013112">
    <property type="entry name" value="FAD-bd_8"/>
</dbReference>
<dbReference type="PRINTS" id="PR00466">
    <property type="entry name" value="GP91PHOX"/>
</dbReference>
<dbReference type="GO" id="GO:0046872">
    <property type="term" value="F:metal ion binding"/>
    <property type="evidence" value="ECO:0007669"/>
    <property type="project" value="UniProtKB-KW"/>
</dbReference>
<accession>A0A452J5E6</accession>
<dbReference type="InterPro" id="IPR000778">
    <property type="entry name" value="Cyt_b245_heavy_chain"/>
</dbReference>
<sequence length="488" mass="56055">MRCWIFSESLSVLVLLVWLGLNLYLFIDTFHWYEEDDAYLYTRVMLGVSMTLRRQLDKNLTFHKIVAYGIAVNASKFSIFPGLSFNCRLNTTTQILTTIAGVTGVIIAVAFILIMTSSTEIIRRSFYEVFWYTHHLFMVFFIGLVIHGMGQLVRGQTPQSLLLHNVTYCKDHYSEWEKATQCPLPLFSGSEPVAWKWIFSPMVVYIGEKIVRFWRFQQEVVITKVVTHSSGVLELHMKKCGFKMEPGQYIFLQCPSVSQLEWHPFTLTSAPEEEFFSVHIRVVGDWTGALNLCLTSFSKQKSLAVDGPFGAATTDVFHYRVCVCIAAGIGVTPFASILKSIWFKCCNPNTELTLEKVYFYWTCRDASAFEWFADLLFLLETQMAEKGKTHFLSYHIFLTGWDESQATHIALHDDEKMDVITGLRQKTFYGRPNWDTEFRQIAENHPSNSIGVFFCGPKALSKILQKSCNLYSSADPRGVQFHYNKESF</sequence>
<keyword evidence="8" id="KW-0408">Iron</keyword>
<keyword evidence="15" id="KW-1185">Reference proteome</keyword>
<dbReference type="CDD" id="cd06186">
    <property type="entry name" value="NOX_Duox_like_FAD_NADP"/>
    <property type="match status" value="1"/>
</dbReference>
<dbReference type="Gene3D" id="2.40.30.10">
    <property type="entry name" value="Translation factors"/>
    <property type="match status" value="1"/>
</dbReference>
<evidence type="ECO:0000259" key="13">
    <source>
        <dbReference type="PROSITE" id="PS51384"/>
    </source>
</evidence>
<proteinExistence type="predicted"/>
<dbReference type="InterPro" id="IPR017927">
    <property type="entry name" value="FAD-bd_FR_type"/>
</dbReference>
<keyword evidence="2" id="KW-1003">Cell membrane</keyword>
<keyword evidence="7" id="KW-0560">Oxidoreductase</keyword>
<dbReference type="PROSITE" id="PS51384">
    <property type="entry name" value="FAD_FR"/>
    <property type="match status" value="1"/>
</dbReference>
<keyword evidence="3" id="KW-0349">Heme</keyword>
<protein>
    <recommendedName>
        <fullName evidence="13">FAD-binding FR-type domain-containing protein</fullName>
    </recommendedName>
</protein>
<comment type="catalytic activity">
    <reaction evidence="11">
        <text>NADPH + 2 O2 = 2 superoxide + NADP(+) + H(+)</text>
        <dbReference type="Rhea" id="RHEA:63180"/>
        <dbReference type="ChEBI" id="CHEBI:15378"/>
        <dbReference type="ChEBI" id="CHEBI:15379"/>
        <dbReference type="ChEBI" id="CHEBI:18421"/>
        <dbReference type="ChEBI" id="CHEBI:57783"/>
        <dbReference type="ChEBI" id="CHEBI:58349"/>
    </reaction>
</comment>
<feature type="transmembrane region" description="Helical" evidence="12">
    <location>
        <begin position="129"/>
        <end position="150"/>
    </location>
</feature>
<feature type="transmembrane region" description="Helical" evidence="12">
    <location>
        <begin position="65"/>
        <end position="83"/>
    </location>
</feature>
<evidence type="ECO:0000256" key="3">
    <source>
        <dbReference type="ARBA" id="ARBA00022617"/>
    </source>
</evidence>
<feature type="transmembrane region" description="Helical" evidence="12">
    <location>
        <begin position="95"/>
        <end position="117"/>
    </location>
</feature>
<dbReference type="FunFam" id="3.40.50.80:FF:000004">
    <property type="entry name" value="NADPH oxidase isoform 2"/>
    <property type="match status" value="1"/>
</dbReference>
<dbReference type="Gene3D" id="3.40.50.80">
    <property type="entry name" value="Nucleotide-binding domain of ferredoxin-NADP reductase (FNR) module"/>
    <property type="match status" value="1"/>
</dbReference>
<comment type="subcellular location">
    <subcellularLocation>
        <location evidence="1">Cell membrane</location>
        <topology evidence="1">Multi-pass membrane protein</topology>
    </subcellularLocation>
</comment>
<dbReference type="InterPro" id="IPR039261">
    <property type="entry name" value="FNR_nucleotide-bd"/>
</dbReference>
<dbReference type="SUPFAM" id="SSF52343">
    <property type="entry name" value="Ferredoxin reductase-like, C-terminal NADP-linked domain"/>
    <property type="match status" value="1"/>
</dbReference>
<evidence type="ECO:0000256" key="7">
    <source>
        <dbReference type="ARBA" id="ARBA00023002"/>
    </source>
</evidence>
<dbReference type="Proteomes" id="UP000291020">
    <property type="component" value="Unassembled WGS sequence"/>
</dbReference>
<keyword evidence="5" id="KW-0479">Metal-binding</keyword>
<dbReference type="PANTHER" id="PTHR11972:SF12">
    <property type="entry name" value="NADPH OXIDASE 3"/>
    <property type="match status" value="1"/>
</dbReference>
<reference evidence="15" key="1">
    <citation type="journal article" date="2017" name="PLoS ONE">
        <title>The Agassiz's desert tortoise genome provides a resource for the conservation of a threatened species.</title>
        <authorList>
            <person name="Tollis M."/>
            <person name="DeNardo D.F."/>
            <person name="Cornelius J.A."/>
            <person name="Dolby G.A."/>
            <person name="Edwards T."/>
            <person name="Henen B.T."/>
            <person name="Karl A.E."/>
            <person name="Murphy R.W."/>
            <person name="Kusumi K."/>
        </authorList>
    </citation>
    <scope>NUCLEOTIDE SEQUENCE [LARGE SCALE GENOMIC DNA]</scope>
</reference>
<dbReference type="GO" id="GO:0042554">
    <property type="term" value="P:superoxide anion generation"/>
    <property type="evidence" value="ECO:0007669"/>
    <property type="project" value="TreeGrafter"/>
</dbReference>
<name>A0A452J5E6_9SAUR</name>
<dbReference type="GO" id="GO:0016175">
    <property type="term" value="F:superoxide-generating NAD(P)H oxidase activity"/>
    <property type="evidence" value="ECO:0007669"/>
    <property type="project" value="TreeGrafter"/>
</dbReference>
<dbReference type="InterPro" id="IPR013130">
    <property type="entry name" value="Fe3_Rdtase_TM_dom"/>
</dbReference>
<dbReference type="SFLD" id="SFLDS00052">
    <property type="entry name" value="Ferric_Reductase_Domain"/>
    <property type="match status" value="1"/>
</dbReference>
<dbReference type="Pfam" id="PF08030">
    <property type="entry name" value="NAD_binding_6"/>
    <property type="match status" value="1"/>
</dbReference>
<evidence type="ECO:0000256" key="1">
    <source>
        <dbReference type="ARBA" id="ARBA00004651"/>
    </source>
</evidence>
<reference evidence="14" key="3">
    <citation type="submission" date="2025-09" db="UniProtKB">
        <authorList>
            <consortium name="Ensembl"/>
        </authorList>
    </citation>
    <scope>IDENTIFICATION</scope>
</reference>
<organism evidence="14 15">
    <name type="scientific">Gopherus agassizii</name>
    <name type="common">Agassiz's desert tortoise</name>
    <dbReference type="NCBI Taxonomy" id="38772"/>
    <lineage>
        <taxon>Eukaryota</taxon>
        <taxon>Metazoa</taxon>
        <taxon>Chordata</taxon>
        <taxon>Craniata</taxon>
        <taxon>Vertebrata</taxon>
        <taxon>Euteleostomi</taxon>
        <taxon>Archelosauria</taxon>
        <taxon>Testudinata</taxon>
        <taxon>Testudines</taxon>
        <taxon>Cryptodira</taxon>
        <taxon>Durocryptodira</taxon>
        <taxon>Testudinoidea</taxon>
        <taxon>Testudinidae</taxon>
        <taxon>Gopherus</taxon>
    </lineage>
</organism>
<evidence type="ECO:0000256" key="9">
    <source>
        <dbReference type="ARBA" id="ARBA00023136"/>
    </source>
</evidence>
<dbReference type="GO" id="GO:0006952">
    <property type="term" value="P:defense response"/>
    <property type="evidence" value="ECO:0007669"/>
    <property type="project" value="TreeGrafter"/>
</dbReference>
<keyword evidence="9 12" id="KW-0472">Membrane</keyword>
<dbReference type="Pfam" id="PF01794">
    <property type="entry name" value="Ferric_reduct"/>
    <property type="match status" value="1"/>
</dbReference>
<reference evidence="14" key="2">
    <citation type="submission" date="2025-08" db="UniProtKB">
        <authorList>
            <consortium name="Ensembl"/>
        </authorList>
    </citation>
    <scope>IDENTIFICATION</scope>
</reference>
<evidence type="ECO:0000256" key="12">
    <source>
        <dbReference type="SAM" id="Phobius"/>
    </source>
</evidence>
<evidence type="ECO:0000256" key="6">
    <source>
        <dbReference type="ARBA" id="ARBA00022989"/>
    </source>
</evidence>
<evidence type="ECO:0000313" key="14">
    <source>
        <dbReference type="Ensembl" id="ENSGAGP00000035690.1"/>
    </source>
</evidence>
<evidence type="ECO:0000256" key="4">
    <source>
        <dbReference type="ARBA" id="ARBA00022692"/>
    </source>
</evidence>
<evidence type="ECO:0000313" key="15">
    <source>
        <dbReference type="Proteomes" id="UP000291020"/>
    </source>
</evidence>
<dbReference type="Pfam" id="PF08022">
    <property type="entry name" value="FAD_binding_8"/>
    <property type="match status" value="1"/>
</dbReference>
<evidence type="ECO:0000256" key="10">
    <source>
        <dbReference type="ARBA" id="ARBA00023180"/>
    </source>
</evidence>
<dbReference type="InterPro" id="IPR050369">
    <property type="entry name" value="RBOH/FRE"/>
</dbReference>
<evidence type="ECO:0000256" key="2">
    <source>
        <dbReference type="ARBA" id="ARBA00022475"/>
    </source>
</evidence>
<dbReference type="Ensembl" id="ENSGAGT00000040412.1">
    <property type="protein sequence ID" value="ENSGAGP00000035690.1"/>
    <property type="gene ID" value="ENSGAGG00000025329.1"/>
</dbReference>